<comment type="function">
    <text evidence="19">Involved in iron cellular uptake. Seems to be internalized and then recycled back to the cell membrane. Binds a single atom of iron per subunit. Could also bind zinc.</text>
</comment>
<feature type="binding site" evidence="22">
    <location>
        <position position="355"/>
    </location>
    <ligand>
        <name>Fe(3+)</name>
        <dbReference type="ChEBI" id="CHEBI:29034"/>
        <label>1</label>
    </ligand>
</feature>
<feature type="binding site" evidence="22">
    <location>
        <position position="459"/>
    </location>
    <ligand>
        <name>Fe(3+)</name>
        <dbReference type="ChEBI" id="CHEBI:29034"/>
        <label>2</label>
    </ligand>
</feature>
<keyword evidence="5" id="KW-1003">Cell membrane</keyword>
<comment type="similarity">
    <text evidence="20">Belongs to the transferrin family.</text>
</comment>
<feature type="disulfide bond" evidence="23">
    <location>
        <begin position="422"/>
        <end position="439"/>
    </location>
</feature>
<evidence type="ECO:0000256" key="2">
    <source>
        <dbReference type="ARBA" id="ARBA00004613"/>
    </source>
</evidence>
<feature type="disulfide bond" evidence="23">
    <location>
        <begin position="380"/>
        <end position="465"/>
    </location>
</feature>
<keyword evidence="18" id="KW-0449">Lipoprotein</keyword>
<dbReference type="PRINTS" id="PR00422">
    <property type="entry name" value="TRANSFERRIN"/>
</dbReference>
<dbReference type="GO" id="GO:0098552">
    <property type="term" value="C:side of membrane"/>
    <property type="evidence" value="ECO:0007669"/>
    <property type="project" value="UniProtKB-KW"/>
</dbReference>
<gene>
    <name evidence="25" type="ORF">ANANG_G00093120</name>
</gene>
<dbReference type="Gene3D" id="3.40.190.10">
    <property type="entry name" value="Periplasmic binding protein-like II"/>
    <property type="match status" value="4"/>
</dbReference>
<feature type="domain" description="Transferrin-like" evidence="24">
    <location>
        <begin position="270"/>
        <end position="608"/>
    </location>
</feature>
<evidence type="ECO:0000256" key="6">
    <source>
        <dbReference type="ARBA" id="ARBA00022496"/>
    </source>
</evidence>
<feature type="disulfide bond" evidence="23">
    <location>
        <begin position="273"/>
        <end position="310"/>
    </location>
</feature>
<dbReference type="InterPro" id="IPR016357">
    <property type="entry name" value="Transferrin"/>
</dbReference>
<feature type="binding site" evidence="21">
    <location>
        <position position="57"/>
    </location>
    <ligand>
        <name>hydrogencarbonate</name>
        <dbReference type="ChEBI" id="CHEBI:17544"/>
        <label>1</label>
    </ligand>
</feature>
<evidence type="ECO:0000256" key="8">
    <source>
        <dbReference type="ARBA" id="ARBA00022622"/>
    </source>
</evidence>
<dbReference type="GO" id="GO:0005615">
    <property type="term" value="C:extracellular space"/>
    <property type="evidence" value="ECO:0007669"/>
    <property type="project" value="InterPro"/>
</dbReference>
<evidence type="ECO:0000256" key="23">
    <source>
        <dbReference type="PIRSR" id="PIRSR002549-4"/>
    </source>
</evidence>
<keyword evidence="7 20" id="KW-0964">Secreted</keyword>
<keyword evidence="17" id="KW-0325">Glycoprotein</keyword>
<feature type="binding site" evidence="22">
    <location>
        <position position="528"/>
    </location>
    <ligand>
        <name>Fe(3+)</name>
        <dbReference type="ChEBI" id="CHEBI:29034"/>
        <label>1</label>
    </ligand>
</feature>
<dbReference type="GO" id="GO:0055037">
    <property type="term" value="C:recycling endosome"/>
    <property type="evidence" value="ECO:0007669"/>
    <property type="project" value="TreeGrafter"/>
</dbReference>
<feature type="disulfide bond" evidence="23">
    <location>
        <begin position="506"/>
        <end position="520"/>
    </location>
</feature>
<dbReference type="SMART" id="SM00094">
    <property type="entry name" value="TR_FER"/>
    <property type="match status" value="2"/>
</dbReference>
<evidence type="ECO:0000256" key="1">
    <source>
        <dbReference type="ARBA" id="ARBA00004609"/>
    </source>
</evidence>
<feature type="binding site" evidence="21">
    <location>
        <position position="61"/>
    </location>
    <ligand>
        <name>hydrogencarbonate</name>
        <dbReference type="ChEBI" id="CHEBI:17544"/>
        <label>1</label>
    </ligand>
</feature>
<keyword evidence="4 20" id="KW-0813">Transport</keyword>
<reference evidence="25" key="1">
    <citation type="submission" date="2021-01" db="EMBL/GenBank/DDBJ databases">
        <title>A chromosome-scale assembly of European eel, Anguilla anguilla.</title>
        <authorList>
            <person name="Henkel C."/>
            <person name="Jong-Raadsen S.A."/>
            <person name="Dufour S."/>
            <person name="Weltzien F.-A."/>
            <person name="Palstra A.P."/>
            <person name="Pelster B."/>
            <person name="Spaink H.P."/>
            <person name="Van Den Thillart G.E."/>
            <person name="Jansen H."/>
            <person name="Zahm M."/>
            <person name="Klopp C."/>
            <person name="Cedric C."/>
            <person name="Louis A."/>
            <person name="Berthelot C."/>
            <person name="Parey E."/>
            <person name="Roest Crollius H."/>
            <person name="Montfort J."/>
            <person name="Robinson-Rechavi M."/>
            <person name="Bucao C."/>
            <person name="Bouchez O."/>
            <person name="Gislard M."/>
            <person name="Lluch J."/>
            <person name="Milhes M."/>
            <person name="Lampietro C."/>
            <person name="Lopez Roques C."/>
            <person name="Donnadieu C."/>
            <person name="Braasch I."/>
            <person name="Desvignes T."/>
            <person name="Postlethwait J."/>
            <person name="Bobe J."/>
            <person name="Guiguen Y."/>
            <person name="Dirks R."/>
        </authorList>
    </citation>
    <scope>NUCLEOTIDE SEQUENCE</scope>
    <source>
        <strain evidence="25">Tag_6206</strain>
        <tissue evidence="25">Liver</tissue>
    </source>
</reference>
<keyword evidence="9 20" id="KW-0479">Metal-binding</keyword>
<evidence type="ECO:0000256" key="22">
    <source>
        <dbReference type="PIRSR" id="PIRSR002549-3"/>
    </source>
</evidence>
<dbReference type="Proteomes" id="UP001044222">
    <property type="component" value="Unassembled WGS sequence"/>
</dbReference>
<evidence type="ECO:0000256" key="11">
    <source>
        <dbReference type="ARBA" id="ARBA00022737"/>
    </source>
</evidence>
<evidence type="ECO:0000313" key="25">
    <source>
        <dbReference type="EMBL" id="KAG5851414.1"/>
    </source>
</evidence>
<evidence type="ECO:0000256" key="15">
    <source>
        <dbReference type="ARBA" id="ARBA00023136"/>
    </source>
</evidence>
<evidence type="ECO:0000259" key="24">
    <source>
        <dbReference type="PROSITE" id="PS51408"/>
    </source>
</evidence>
<evidence type="ECO:0000256" key="21">
    <source>
        <dbReference type="PIRSR" id="PIRSR002549-2"/>
    </source>
</evidence>
<dbReference type="PROSITE" id="PS00206">
    <property type="entry name" value="TRANSFERRIN_LIKE_2"/>
    <property type="match status" value="1"/>
</dbReference>
<comment type="function">
    <text evidence="20">Transferrins are iron binding transport proteins which bind Fe(3+) ion in association with the binding of an anion, usually bicarbonate.</text>
</comment>
<feature type="disulfide bond" evidence="23">
    <location>
        <begin position="283"/>
        <end position="301"/>
    </location>
</feature>
<feature type="binding site" evidence="21">
    <location>
        <position position="63"/>
    </location>
    <ligand>
        <name>hydrogencarbonate</name>
        <dbReference type="ChEBI" id="CHEBI:17544"/>
        <label>1</label>
    </ligand>
</feature>
<keyword evidence="8" id="KW-0336">GPI-anchor</keyword>
<evidence type="ECO:0000256" key="17">
    <source>
        <dbReference type="ARBA" id="ARBA00023180"/>
    </source>
</evidence>
<dbReference type="Pfam" id="PF00405">
    <property type="entry name" value="Transferrin"/>
    <property type="match status" value="2"/>
</dbReference>
<evidence type="ECO:0000256" key="19">
    <source>
        <dbReference type="ARBA" id="ARBA00054140"/>
    </source>
</evidence>
<dbReference type="EMBL" id="JAFIRN010000004">
    <property type="protein sequence ID" value="KAG5851414.1"/>
    <property type="molecule type" value="Genomic_DNA"/>
</dbReference>
<feature type="domain" description="Transferrin-like" evidence="24">
    <location>
        <begin position="1"/>
        <end position="262"/>
    </location>
</feature>
<evidence type="ECO:0000256" key="5">
    <source>
        <dbReference type="ARBA" id="ARBA00022475"/>
    </source>
</evidence>
<dbReference type="FunFam" id="3.40.190.10:FF:000095">
    <property type="entry name" value="Lactotransferrin"/>
    <property type="match status" value="1"/>
</dbReference>
<feature type="binding site" evidence="22">
    <location>
        <position position="31"/>
    </location>
    <ligand>
        <name>Fe(3+)</name>
        <dbReference type="ChEBI" id="CHEBI:29034"/>
        <label>1</label>
    </ligand>
</feature>
<feature type="binding site" evidence="21">
    <location>
        <position position="388"/>
    </location>
    <ligand>
        <name>hydrogencarbonate</name>
        <dbReference type="ChEBI" id="CHEBI:17544"/>
        <label>1</label>
    </ligand>
</feature>
<dbReference type="SUPFAM" id="SSF53850">
    <property type="entry name" value="Periplasmic binding protein-like II"/>
    <property type="match status" value="2"/>
</dbReference>
<keyword evidence="16 23" id="KW-1015">Disulfide bond</keyword>
<dbReference type="GO" id="GO:0005886">
    <property type="term" value="C:plasma membrane"/>
    <property type="evidence" value="ECO:0007669"/>
    <property type="project" value="UniProtKB-SubCell"/>
</dbReference>
<keyword evidence="14 20" id="KW-0406">Ion transport</keyword>
<dbReference type="PANTHER" id="PTHR11485">
    <property type="entry name" value="TRANSFERRIN"/>
    <property type="match status" value="1"/>
</dbReference>
<sequence>MSAKDVYTVGKDITFKVAAGESDAKGTATTYHAVAVVKKSNSAINIDNLKGKRSCHTGKARTAGWDMPVGYLIDSGRMSVMGCNIPQGVADFFGQASCVPPWASCAQGQNPSLCPAVRYSYEGAFRCLVEGAGDVAFVKHTTVKENTDGNSKEPWAQNLLSTDYELLCRDGRRAPVTDFENCSLVRVPARAVVVRSEVDSYVVYNMLHEGVLKSKFPMFSSAAYGGKDLMFSDTSEAIILVDMEYKPWMGLRYYNALRATDCASDTPEFLRWCVLSDAEQRKCVDMADAFHQRALTPKIQCVYGDSMEECMQKIQNKEADAITLDGGFIYTAGKKYGLVPASGESYTGDTDGSVYYAVAVLKRDNMNIHSFGELQGTTSCHTGYGRTAGWNVPMAVLMEKGLIESQKCQMPQAAGKFFKASCVPGANQPGFPSNLCAQCIGDSSGSNKCERDMDRYDGYNGAFRCMVEGSGQVAFVKHSTVFQNTDGHSSEPWAVNLESRDFHLLCPDGSRAEATQYAHCNLASVPSHAVMVRPDTNAHAVFGLLDKAQAFFGSDGGSGFRMFDSTKYGGADLIFKDSTVKMIGVADKKTYTDWLGQHYIASLEVMDCPSSATALSSLSLVLVALLSSLLTLLSM</sequence>
<evidence type="ECO:0000256" key="16">
    <source>
        <dbReference type="ARBA" id="ARBA00023157"/>
    </source>
</evidence>
<comment type="subunit">
    <text evidence="3 20">Monomer.</text>
</comment>
<evidence type="ECO:0000256" key="18">
    <source>
        <dbReference type="ARBA" id="ARBA00023288"/>
    </source>
</evidence>
<dbReference type="PIRSF" id="PIRSF002549">
    <property type="entry name" value="Transferrin"/>
    <property type="match status" value="1"/>
</dbReference>
<dbReference type="GO" id="GO:0046872">
    <property type="term" value="F:metal ion binding"/>
    <property type="evidence" value="ECO:0007669"/>
    <property type="project" value="UniProtKB-KW"/>
</dbReference>
<evidence type="ECO:0000313" key="26">
    <source>
        <dbReference type="Proteomes" id="UP001044222"/>
    </source>
</evidence>
<dbReference type="AlphaFoldDB" id="A0A9D3S151"/>
<comment type="subcellular location">
    <subcellularLocation>
        <location evidence="1">Cell membrane</location>
        <topology evidence="1">Lipid-anchor</topology>
        <topology evidence="1">GPI-anchor</topology>
    </subcellularLocation>
    <subcellularLocation>
        <location evidence="2 20">Secreted</location>
    </subcellularLocation>
</comment>
<keyword evidence="10" id="KW-0732">Signal</keyword>
<feature type="binding site" evidence="22">
    <location>
        <position position="325"/>
    </location>
    <ligand>
        <name>Fe(3+)</name>
        <dbReference type="ChEBI" id="CHEBI:29034"/>
        <label>1</label>
    </ligand>
</feature>
<dbReference type="InterPro" id="IPR018195">
    <property type="entry name" value="Transferrin_Fe_BS"/>
</dbReference>
<feature type="binding site" evidence="21">
    <location>
        <position position="64"/>
    </location>
    <ligand>
        <name>hydrogencarbonate</name>
        <dbReference type="ChEBI" id="CHEBI:17544"/>
        <label>1</label>
    </ligand>
</feature>
<dbReference type="CDD" id="cd13529">
    <property type="entry name" value="PBP2_transferrin"/>
    <property type="match status" value="2"/>
</dbReference>
<accession>A0A9D3S151</accession>
<dbReference type="FunFam" id="3.40.190.10:FF:000108">
    <property type="entry name" value="melanotransferrin"/>
    <property type="match status" value="1"/>
</dbReference>
<evidence type="ECO:0000256" key="7">
    <source>
        <dbReference type="ARBA" id="ARBA00022525"/>
    </source>
</evidence>
<keyword evidence="15" id="KW-0472">Membrane</keyword>
<dbReference type="GO" id="GO:0006826">
    <property type="term" value="P:iron ion transport"/>
    <property type="evidence" value="ECO:0007669"/>
    <property type="project" value="UniProtKB-KW"/>
</dbReference>
<dbReference type="PROSITE" id="PS51408">
    <property type="entry name" value="TRANSFERRIN_LIKE_4"/>
    <property type="match status" value="2"/>
</dbReference>
<keyword evidence="12" id="KW-0862">Zinc</keyword>
<feature type="disulfide bond" evidence="23">
    <location>
        <begin position="168"/>
        <end position="182"/>
    </location>
</feature>
<evidence type="ECO:0000256" key="12">
    <source>
        <dbReference type="ARBA" id="ARBA00022833"/>
    </source>
</evidence>
<name>A0A9D3S151_ANGAN</name>
<feature type="binding site" evidence="21">
    <location>
        <position position="386"/>
    </location>
    <ligand>
        <name>hydrogencarbonate</name>
        <dbReference type="ChEBI" id="CHEBI:17544"/>
        <label>1</label>
    </ligand>
</feature>
<organism evidence="25 26">
    <name type="scientific">Anguilla anguilla</name>
    <name type="common">European freshwater eel</name>
    <name type="synonym">Muraena anguilla</name>
    <dbReference type="NCBI Taxonomy" id="7936"/>
    <lineage>
        <taxon>Eukaryota</taxon>
        <taxon>Metazoa</taxon>
        <taxon>Chordata</taxon>
        <taxon>Craniata</taxon>
        <taxon>Vertebrata</taxon>
        <taxon>Euteleostomi</taxon>
        <taxon>Actinopterygii</taxon>
        <taxon>Neopterygii</taxon>
        <taxon>Teleostei</taxon>
        <taxon>Anguilliformes</taxon>
        <taxon>Anguillidae</taxon>
        <taxon>Anguilla</taxon>
    </lineage>
</organism>
<feature type="binding site" evidence="21">
    <location>
        <position position="382"/>
    </location>
    <ligand>
        <name>hydrogencarbonate</name>
        <dbReference type="ChEBI" id="CHEBI:17544"/>
        <label>1</label>
    </ligand>
</feature>
<keyword evidence="26" id="KW-1185">Reference proteome</keyword>
<feature type="binding site" evidence="22">
    <location>
        <position position="121"/>
    </location>
    <ligand>
        <name>Fe(3+)</name>
        <dbReference type="ChEBI" id="CHEBI:29034"/>
        <label>1</label>
    </ligand>
</feature>
<evidence type="ECO:0000256" key="13">
    <source>
        <dbReference type="ARBA" id="ARBA00023004"/>
    </source>
</evidence>
<protein>
    <recommendedName>
        <fullName evidence="20">Serotransferrin</fullName>
    </recommendedName>
</protein>
<dbReference type="PROSITE" id="PS00205">
    <property type="entry name" value="TRANSFERRIN_LIKE_1"/>
    <property type="match status" value="1"/>
</dbReference>
<evidence type="ECO:0000256" key="20">
    <source>
        <dbReference type="PIRNR" id="PIRNR002549"/>
    </source>
</evidence>
<keyword evidence="11" id="KW-0677">Repeat</keyword>
<keyword evidence="6 20" id="KW-0410">Iron transport</keyword>
<feature type="disulfide bond" evidence="23">
    <location>
        <begin position="55"/>
        <end position="127"/>
    </location>
</feature>
<dbReference type="GO" id="GO:0005769">
    <property type="term" value="C:early endosome"/>
    <property type="evidence" value="ECO:0007669"/>
    <property type="project" value="TreeGrafter"/>
</dbReference>
<evidence type="ECO:0000256" key="3">
    <source>
        <dbReference type="ARBA" id="ARBA00011245"/>
    </source>
</evidence>
<evidence type="ECO:0000256" key="10">
    <source>
        <dbReference type="ARBA" id="ARBA00022729"/>
    </source>
</evidence>
<dbReference type="PANTHER" id="PTHR11485:SF21">
    <property type="entry name" value="MELANOTRANSFERRIN"/>
    <property type="match status" value="1"/>
</dbReference>
<evidence type="ECO:0000256" key="4">
    <source>
        <dbReference type="ARBA" id="ARBA00022448"/>
    </source>
</evidence>
<evidence type="ECO:0000256" key="14">
    <source>
        <dbReference type="ARBA" id="ARBA00023065"/>
    </source>
</evidence>
<evidence type="ECO:0000256" key="9">
    <source>
        <dbReference type="ARBA" id="ARBA00022723"/>
    </source>
</evidence>
<keyword evidence="13 20" id="KW-0408">Iron</keyword>
<feature type="binding site" evidence="21">
    <location>
        <position position="389"/>
    </location>
    <ligand>
        <name>hydrogencarbonate</name>
        <dbReference type="ChEBI" id="CHEBI:17544"/>
        <label>1</label>
    </ligand>
</feature>
<proteinExistence type="inferred from homology"/>
<comment type="caution">
    <text evidence="25">The sequence shown here is derived from an EMBL/GenBank/DDBJ whole genome shotgun (WGS) entry which is preliminary data.</text>
</comment>
<feature type="disulfide bond" evidence="23">
    <location>
        <begin position="436"/>
        <end position="449"/>
    </location>
</feature>
<dbReference type="InterPro" id="IPR001156">
    <property type="entry name" value="Transferrin-like_dom"/>
</dbReference>
<feature type="disulfide bond" evidence="23">
    <location>
        <begin position="408"/>
        <end position="608"/>
    </location>
</feature>